<dbReference type="RefSeq" id="YP_010678269.1">
    <property type="nucleotide sequence ID" value="NC_071033.1"/>
</dbReference>
<protein>
    <submittedName>
        <fullName evidence="2">Minor tail protein</fullName>
    </submittedName>
</protein>
<gene>
    <name evidence="2" type="primary">18</name>
    <name evidence="2" type="ORF">SEA_CREWMATE_18</name>
</gene>
<proteinExistence type="predicted"/>
<sequence length="290" mass="30446">MALGTITTTAASLTLTTGEMLELQPGTNQVLTALDGWHSPPGTRRSGTERLWAHGSFSERGWREQRLISVGGHIFTATRSEAAAMTDNLSAALADGAAGKFIVNDADLGRRSATVYITGAPDVDWDGNVDIFFRIDMVAPDPRKYGDSLSAYTLAAAPGGGLVHDLFTGDNAGVLDFGDAGIPGTATLENVGTADTAPRFTISGYAPGFTITETNSGAKLVYADTVAAGQTLIIDAADGSVLLDGYADRSTYLTRRDWTRIPGRTRATYLFESPGNSGASMTLGASPAWW</sequence>
<dbReference type="EMBL" id="OL549189">
    <property type="protein sequence ID" value="UIW13270.1"/>
    <property type="molecule type" value="Genomic_DNA"/>
</dbReference>
<dbReference type="InterPro" id="IPR054738">
    <property type="entry name" value="Siphovirus-type_tail_C"/>
</dbReference>
<dbReference type="KEGG" id="vg:77954663"/>
<keyword evidence="3" id="KW-1185">Reference proteome</keyword>
<accession>A0AA48Y3H6</accession>
<evidence type="ECO:0000259" key="1">
    <source>
        <dbReference type="Pfam" id="PF22768"/>
    </source>
</evidence>
<reference evidence="2" key="1">
    <citation type="submission" date="2021-11" db="EMBL/GenBank/DDBJ databases">
        <authorList>
            <person name="Furlong K.P."/>
            <person name="Ghanmi N."/>
            <person name="Islam M.S."/>
            <person name="Jung D."/>
            <person name="Madani M.T."/>
            <person name="Petrova A."/>
            <person name="Ristovski M."/>
            <person name="Salikini A."/>
            <person name="Uppal M."/>
            <person name="Tran A."/>
            <person name="Tremblay V."/>
            <person name="Williams E."/>
            <person name="Giles L."/>
            <person name="McCarthy L."/>
            <person name="Wheaton K.A."/>
            <person name="Chan K."/>
            <person name="Rudner A.D."/>
            <person name="Beyer A.R."/>
            <person name="Chong R.A."/>
            <person name="Edgington N.P."/>
            <person name="Freise A.C."/>
            <person name="Garcia Costas A.M."/>
            <person name="Gibb B.P."/>
            <person name="Klyczek K.K."/>
            <person name="Swerdlow S.J."/>
            <person name="Garlena R.A."/>
            <person name="Russell D.A."/>
            <person name="Jacobs-Sera D."/>
            <person name="Hatfull G.F."/>
        </authorList>
    </citation>
    <scope>NUCLEOTIDE SEQUENCE</scope>
</reference>
<feature type="domain" description="Siphovirus-type tail component C-terminal" evidence="1">
    <location>
        <begin position="192"/>
        <end position="261"/>
    </location>
</feature>
<dbReference type="Proteomes" id="UP001200761">
    <property type="component" value="Segment"/>
</dbReference>
<dbReference type="Pfam" id="PF22768">
    <property type="entry name" value="SPP1_Dit"/>
    <property type="match status" value="1"/>
</dbReference>
<name>A0AA48Y3H6_9CAUD</name>
<organism evidence="2 3">
    <name type="scientific">Arthrobacter phage Crewmate</name>
    <dbReference type="NCBI Taxonomy" id="2832317"/>
    <lineage>
        <taxon>Viruses</taxon>
        <taxon>Duplodnaviria</taxon>
        <taxon>Heunggongvirae</taxon>
        <taxon>Uroviricota</taxon>
        <taxon>Caudoviricetes</taxon>
        <taxon>Casidaviridae</taxon>
        <taxon>Manhattanvirus</taxon>
        <taxon>Manhattanvirus crewmate</taxon>
    </lineage>
</organism>
<evidence type="ECO:0000313" key="3">
    <source>
        <dbReference type="Proteomes" id="UP001200761"/>
    </source>
</evidence>
<evidence type="ECO:0000313" key="2">
    <source>
        <dbReference type="EMBL" id="UIW13270.1"/>
    </source>
</evidence>
<dbReference type="GeneID" id="77954663"/>